<dbReference type="GO" id="GO:0005524">
    <property type="term" value="F:ATP binding"/>
    <property type="evidence" value="ECO:0007669"/>
    <property type="project" value="UniProtKB-UniRule"/>
</dbReference>
<comment type="subunit">
    <text evidence="4 15">Monomer.</text>
</comment>
<dbReference type="InterPro" id="IPR002300">
    <property type="entry name" value="aa-tRNA-synth_Ia"/>
</dbReference>
<evidence type="ECO:0000256" key="14">
    <source>
        <dbReference type="ARBA" id="ARBA00048359"/>
    </source>
</evidence>
<dbReference type="InterPro" id="IPR014729">
    <property type="entry name" value="Rossmann-like_a/b/a_fold"/>
</dbReference>
<dbReference type="AlphaFoldDB" id="A0A9D1AER1"/>
<dbReference type="FunFam" id="3.40.50.620:FF:000063">
    <property type="entry name" value="Isoleucine--tRNA ligase"/>
    <property type="match status" value="1"/>
</dbReference>
<dbReference type="Pfam" id="PF08264">
    <property type="entry name" value="Anticodon_1"/>
    <property type="match status" value="1"/>
</dbReference>
<dbReference type="Pfam" id="PF00133">
    <property type="entry name" value="tRNA-synt_1"/>
    <property type="match status" value="1"/>
</dbReference>
<feature type="domain" description="Methionyl/Valyl/Leucyl/Isoleucyl-tRNA synthetase anticodon-binding" evidence="17">
    <location>
        <begin position="688"/>
        <end position="838"/>
    </location>
</feature>
<evidence type="ECO:0000256" key="8">
    <source>
        <dbReference type="ARBA" id="ARBA00022741"/>
    </source>
</evidence>
<feature type="domain" description="Aminoacyl-tRNA synthetase class Ia" evidence="16">
    <location>
        <begin position="18"/>
        <end position="632"/>
    </location>
</feature>
<comment type="catalytic activity">
    <reaction evidence="14 15">
        <text>tRNA(Ile) + L-isoleucine + ATP = L-isoleucyl-tRNA(Ile) + AMP + diphosphate</text>
        <dbReference type="Rhea" id="RHEA:11060"/>
        <dbReference type="Rhea" id="RHEA-COMP:9666"/>
        <dbReference type="Rhea" id="RHEA-COMP:9695"/>
        <dbReference type="ChEBI" id="CHEBI:30616"/>
        <dbReference type="ChEBI" id="CHEBI:33019"/>
        <dbReference type="ChEBI" id="CHEBI:58045"/>
        <dbReference type="ChEBI" id="CHEBI:78442"/>
        <dbReference type="ChEBI" id="CHEBI:78528"/>
        <dbReference type="ChEBI" id="CHEBI:456215"/>
        <dbReference type="EC" id="6.1.1.5"/>
    </reaction>
</comment>
<evidence type="ECO:0000256" key="13">
    <source>
        <dbReference type="ARBA" id="ARBA00025217"/>
    </source>
</evidence>
<evidence type="ECO:0000259" key="16">
    <source>
        <dbReference type="Pfam" id="PF00133"/>
    </source>
</evidence>
<dbReference type="SUPFAM" id="SSF47323">
    <property type="entry name" value="Anticodon-binding domain of a subclass of class I aminoacyl-tRNA synthetases"/>
    <property type="match status" value="1"/>
</dbReference>
<dbReference type="GO" id="GO:0002161">
    <property type="term" value="F:aminoacyl-tRNA deacylase activity"/>
    <property type="evidence" value="ECO:0007669"/>
    <property type="project" value="InterPro"/>
</dbReference>
<evidence type="ECO:0000256" key="3">
    <source>
        <dbReference type="ARBA" id="ARBA00007078"/>
    </source>
</evidence>
<evidence type="ECO:0000259" key="17">
    <source>
        <dbReference type="Pfam" id="PF08264"/>
    </source>
</evidence>
<comment type="cofactor">
    <cofactor evidence="1 15">
        <name>Zn(2+)</name>
        <dbReference type="ChEBI" id="CHEBI:29105"/>
    </cofactor>
</comment>
<feature type="short sequence motif" description="'KMSKS' region" evidence="15">
    <location>
        <begin position="601"/>
        <end position="605"/>
    </location>
</feature>
<evidence type="ECO:0000256" key="4">
    <source>
        <dbReference type="ARBA" id="ARBA00011245"/>
    </source>
</evidence>
<dbReference type="SUPFAM" id="SSF50677">
    <property type="entry name" value="ValRS/IleRS/LeuRS editing domain"/>
    <property type="match status" value="1"/>
</dbReference>
<keyword evidence="10 15" id="KW-0067">ATP-binding</keyword>
<dbReference type="InterPro" id="IPR002301">
    <property type="entry name" value="Ile-tRNA-ligase"/>
</dbReference>
<dbReference type="GO" id="GO:0005737">
    <property type="term" value="C:cytoplasm"/>
    <property type="evidence" value="ECO:0007669"/>
    <property type="project" value="UniProtKB-SubCell"/>
</dbReference>
<evidence type="ECO:0000256" key="12">
    <source>
        <dbReference type="ARBA" id="ARBA00023146"/>
    </source>
</evidence>
<comment type="domain">
    <text evidence="15">IleRS has two distinct active sites: one for aminoacylation and one for editing. The misactivated valine is translocated from the active site to the editing site, which sterically excludes the correctly activated isoleucine. The single editing site contains two valyl binding pockets, one specific for each substrate (Val-AMP or Val-tRNA(Ile)).</text>
</comment>
<keyword evidence="8 15" id="KW-0547">Nucleotide-binding</keyword>
<comment type="function">
    <text evidence="13 15">Catalyzes the attachment of isoleucine to tRNA(Ile). As IleRS can inadvertently accommodate and process structurally similar amino acids such as valine, to avoid such errors it has two additional distinct tRNA(Ile)-dependent editing activities. One activity is designated as 'pretransfer' editing and involves the hydrolysis of activated Val-AMP. The other activity is designated 'posttransfer' editing and involves deacylation of mischarged Val-tRNA(Ile).</text>
</comment>
<keyword evidence="11 15" id="KW-0648">Protein biosynthesis</keyword>
<dbReference type="InterPro" id="IPR009080">
    <property type="entry name" value="tRNAsynth_Ia_anticodon-bd"/>
</dbReference>
<dbReference type="Proteomes" id="UP000824179">
    <property type="component" value="Unassembled WGS sequence"/>
</dbReference>
<proteinExistence type="inferred from homology"/>
<dbReference type="InterPro" id="IPR013155">
    <property type="entry name" value="M/V/L/I-tRNA-synth_anticd-bd"/>
</dbReference>
<dbReference type="GO" id="GO:0004822">
    <property type="term" value="F:isoleucine-tRNA ligase activity"/>
    <property type="evidence" value="ECO:0007669"/>
    <property type="project" value="UniProtKB-UniRule"/>
</dbReference>
<evidence type="ECO:0000256" key="11">
    <source>
        <dbReference type="ARBA" id="ARBA00022917"/>
    </source>
</evidence>
<comment type="similarity">
    <text evidence="3 15">Belongs to the class-I aminoacyl-tRNA synthetase family. IleS type 2 subfamily.</text>
</comment>
<comment type="caution">
    <text evidence="18">The sequence shown here is derived from an EMBL/GenBank/DDBJ whole genome shotgun (WGS) entry which is preliminary data.</text>
</comment>
<dbReference type="PRINTS" id="PR00984">
    <property type="entry name" value="TRNASYNTHILE"/>
</dbReference>
<dbReference type="InterPro" id="IPR033709">
    <property type="entry name" value="Anticodon_Ile_ABEc"/>
</dbReference>
<dbReference type="EC" id="6.1.1.5" evidence="15"/>
<keyword evidence="7 15" id="KW-0479">Metal-binding</keyword>
<evidence type="ECO:0000256" key="9">
    <source>
        <dbReference type="ARBA" id="ARBA00022833"/>
    </source>
</evidence>
<organism evidence="18 19">
    <name type="scientific">Candidatus Coproplasma stercoripullorum</name>
    <dbReference type="NCBI Taxonomy" id="2840751"/>
    <lineage>
        <taxon>Bacteria</taxon>
        <taxon>Bacillati</taxon>
        <taxon>Bacillota</taxon>
        <taxon>Clostridia</taxon>
        <taxon>Eubacteriales</taxon>
        <taxon>Candidatus Coproplasma</taxon>
    </lineage>
</organism>
<keyword evidence="5 15" id="KW-0963">Cytoplasm</keyword>
<dbReference type="FunFam" id="3.40.50.620:FF:000075">
    <property type="entry name" value="Isoleucine--tRNA ligase"/>
    <property type="match status" value="1"/>
</dbReference>
<protein>
    <recommendedName>
        <fullName evidence="15">Isoleucine--tRNA ligase</fullName>
        <ecNumber evidence="15">6.1.1.5</ecNumber>
    </recommendedName>
    <alternativeName>
        <fullName evidence="15">Isoleucyl-tRNA synthetase</fullName>
        <shortName evidence="15">IleRS</shortName>
    </alternativeName>
</protein>
<keyword evidence="6 15" id="KW-0436">Ligase</keyword>
<dbReference type="GO" id="GO:0006428">
    <property type="term" value="P:isoleucyl-tRNA aminoacylation"/>
    <property type="evidence" value="ECO:0007669"/>
    <property type="project" value="UniProtKB-UniRule"/>
</dbReference>
<dbReference type="PROSITE" id="PS00178">
    <property type="entry name" value="AA_TRNA_LIGASE_I"/>
    <property type="match status" value="1"/>
</dbReference>
<dbReference type="NCBIfam" id="TIGR00392">
    <property type="entry name" value="ileS"/>
    <property type="match status" value="1"/>
</dbReference>
<keyword evidence="9 15" id="KW-0862">Zinc</keyword>
<dbReference type="Pfam" id="PF19302">
    <property type="entry name" value="DUF5915"/>
    <property type="match status" value="1"/>
</dbReference>
<name>A0A9D1AER1_9FIRM</name>
<dbReference type="InterPro" id="IPR023586">
    <property type="entry name" value="Ile-tRNA-ligase_type2"/>
</dbReference>
<evidence type="ECO:0000256" key="2">
    <source>
        <dbReference type="ARBA" id="ARBA00004496"/>
    </source>
</evidence>
<dbReference type="Gene3D" id="1.10.730.10">
    <property type="entry name" value="Isoleucyl-tRNA Synthetase, Domain 1"/>
    <property type="match status" value="1"/>
</dbReference>
<evidence type="ECO:0000256" key="6">
    <source>
        <dbReference type="ARBA" id="ARBA00022598"/>
    </source>
</evidence>
<dbReference type="Gene3D" id="3.40.50.620">
    <property type="entry name" value="HUPs"/>
    <property type="match status" value="2"/>
</dbReference>
<dbReference type="GO" id="GO:0008270">
    <property type="term" value="F:zinc ion binding"/>
    <property type="evidence" value="ECO:0007669"/>
    <property type="project" value="UniProtKB-UniRule"/>
</dbReference>
<sequence>MYKKVDTTLNFPQREQEVIEFWKKNDVFEKSVESNEGAEEFSFYDGPPTANGKPHIGHILTRVMKDLIPRYQTMKGKHVLRKAGWDTHGLPVELEVEKSLGMDGKQDIEKYGIEPFIKQCKQSVWKYKGEWERMSERVGYWADMDNPYVTYDDNYIESEWWALKTMHQKGLLYKGHKIVPYCPRCGTALSSHEVAQGYKLVKENSVVARFKVKGAENRYILAWTTTPWTLPSNVALCMNPDEPYVEIEAEGESYILAKALVGNFFEEYKVVAEKKGSEWEGLEYEPLFKETTAEVKRISPASAQVKSHYVVCDGYVTMGDGTGVVHIAPAFGEDDYKVGKRYGLPVVQLVNERGCFDGRFPALDGLFAKKADKIIIEMLEKEGKLFKVVPFEHDYPHCWRCDTPLLYYARSSWFIEVTKVKEDIKAANRSVNWMPDTIKEGRMGNFLENVIDWGLSRDRYWGTPLPVWVCPDCGEIEVIGSKAELKEKCGLKPDAEIELHRPYLDNLTCTCPKCGGKMKRTPEVIDCWFDSGSMPFAQYHYPFENEDLFKETFPADFISEAVDQTRGWFYTLLVINTILFGVAPFKNCIVLGHVNDKNGIKMSKHKGNVVDPWTVLDKQGADAVRWYFYTSSAPWLPSRFYEEAVSEAQRKYLGTLWNTYAFFTLYAEIDKYDPSKFSLKDCKLSLMDKWILSKLNSLVKLVDEHLSRYEITESSRAIQDFADILSNWYVRRCRDRFWGSDMTDDKAAAYTTLYTVLVTLAKATAPYTPFVAEMMYQNLVPQFYKDAPISVHLCRFPEADDSFIDGELEKGMDGVMQIVVNGRSARNAGNLKNRQPLAEMVVVSEKPLNLSDEEKAIVLEELNVKKMTVASDASVYIRYKLKPQLKTLGPKYGKLLGAISKFLSECNADDVVAKIRESGEYEIEGLGVKLALEDLQIFTESANGFVAQSDRGVTVALSTVLTEELIKEGVEREIVSKIQNMRKDAGFEVTDRIAVYYKAEGRSAKVFERAAFAKDVLADSISSGEAPDVAFTKEQNINGEHVTISLVRR</sequence>
<dbReference type="GO" id="GO:0000049">
    <property type="term" value="F:tRNA binding"/>
    <property type="evidence" value="ECO:0007669"/>
    <property type="project" value="InterPro"/>
</dbReference>
<dbReference type="SUPFAM" id="SSF52374">
    <property type="entry name" value="Nucleotidylyl transferase"/>
    <property type="match status" value="1"/>
</dbReference>
<gene>
    <name evidence="15" type="primary">ileS</name>
    <name evidence="18" type="ORF">IAB90_00310</name>
</gene>
<dbReference type="CDD" id="cd07961">
    <property type="entry name" value="Anticodon_Ia_Ile_ABEc"/>
    <property type="match status" value="1"/>
</dbReference>
<dbReference type="PANTHER" id="PTHR42780">
    <property type="entry name" value="SOLEUCYL-TRNA SYNTHETASE"/>
    <property type="match status" value="1"/>
</dbReference>
<dbReference type="InterPro" id="IPR001412">
    <property type="entry name" value="aa-tRNA-synth_I_CS"/>
</dbReference>
<dbReference type="InterPro" id="IPR009008">
    <property type="entry name" value="Val/Leu/Ile-tRNA-synth_edit"/>
</dbReference>
<dbReference type="CDD" id="cd00818">
    <property type="entry name" value="IleRS_core"/>
    <property type="match status" value="1"/>
</dbReference>
<evidence type="ECO:0000256" key="10">
    <source>
        <dbReference type="ARBA" id="ARBA00022840"/>
    </source>
</evidence>
<reference evidence="18" key="2">
    <citation type="journal article" date="2021" name="PeerJ">
        <title>Extensive microbial diversity within the chicken gut microbiome revealed by metagenomics and culture.</title>
        <authorList>
            <person name="Gilroy R."/>
            <person name="Ravi A."/>
            <person name="Getino M."/>
            <person name="Pursley I."/>
            <person name="Horton D.L."/>
            <person name="Alikhan N.F."/>
            <person name="Baker D."/>
            <person name="Gharbi K."/>
            <person name="Hall N."/>
            <person name="Watson M."/>
            <person name="Adriaenssens E.M."/>
            <person name="Foster-Nyarko E."/>
            <person name="Jarju S."/>
            <person name="Secka A."/>
            <person name="Antonio M."/>
            <person name="Oren A."/>
            <person name="Chaudhuri R.R."/>
            <person name="La Ragione R."/>
            <person name="Hildebrand F."/>
            <person name="Pallen M.J."/>
        </authorList>
    </citation>
    <scope>NUCLEOTIDE SEQUENCE</scope>
    <source>
        <strain evidence="18">ChiW25-3613</strain>
    </source>
</reference>
<accession>A0A9D1AER1</accession>
<comment type="subcellular location">
    <subcellularLocation>
        <location evidence="2 15">Cytoplasm</location>
    </subcellularLocation>
</comment>
<evidence type="ECO:0000313" key="19">
    <source>
        <dbReference type="Proteomes" id="UP000824179"/>
    </source>
</evidence>
<evidence type="ECO:0000256" key="7">
    <source>
        <dbReference type="ARBA" id="ARBA00022723"/>
    </source>
</evidence>
<feature type="binding site" evidence="15">
    <location>
        <position position="604"/>
    </location>
    <ligand>
        <name>ATP</name>
        <dbReference type="ChEBI" id="CHEBI:30616"/>
    </ligand>
</feature>
<keyword evidence="12 15" id="KW-0030">Aminoacyl-tRNA synthetase</keyword>
<evidence type="ECO:0000256" key="5">
    <source>
        <dbReference type="ARBA" id="ARBA00022490"/>
    </source>
</evidence>
<feature type="short sequence motif" description="'HIGH' region" evidence="15">
    <location>
        <begin position="48"/>
        <end position="58"/>
    </location>
</feature>
<dbReference type="EMBL" id="DVHB01000006">
    <property type="protein sequence ID" value="HIR38802.1"/>
    <property type="molecule type" value="Genomic_DNA"/>
</dbReference>
<evidence type="ECO:0000256" key="1">
    <source>
        <dbReference type="ARBA" id="ARBA00001947"/>
    </source>
</evidence>
<dbReference type="PANTHER" id="PTHR42780:SF1">
    <property type="entry name" value="ISOLEUCINE--TRNA LIGASE, CYTOPLASMIC"/>
    <property type="match status" value="1"/>
</dbReference>
<dbReference type="HAMAP" id="MF_02003">
    <property type="entry name" value="Ile_tRNA_synth_type2"/>
    <property type="match status" value="1"/>
</dbReference>
<evidence type="ECO:0000256" key="15">
    <source>
        <dbReference type="HAMAP-Rule" id="MF_02003"/>
    </source>
</evidence>
<evidence type="ECO:0000313" key="18">
    <source>
        <dbReference type="EMBL" id="HIR38802.1"/>
    </source>
</evidence>
<reference evidence="18" key="1">
    <citation type="submission" date="2020-10" db="EMBL/GenBank/DDBJ databases">
        <authorList>
            <person name="Gilroy R."/>
        </authorList>
    </citation>
    <scope>NUCLEOTIDE SEQUENCE</scope>
    <source>
        <strain evidence="18">ChiW25-3613</strain>
    </source>
</reference>